<accession>A0A8J2T135</accession>
<dbReference type="GO" id="GO:0005730">
    <property type="term" value="C:nucleolus"/>
    <property type="evidence" value="ECO:0007669"/>
    <property type="project" value="TreeGrafter"/>
</dbReference>
<dbReference type="GO" id="GO:0006396">
    <property type="term" value="P:RNA processing"/>
    <property type="evidence" value="ECO:0007669"/>
    <property type="project" value="InterPro"/>
</dbReference>
<organism evidence="2 3">
    <name type="scientific">Pelagomonas calceolata</name>
    <dbReference type="NCBI Taxonomy" id="35677"/>
    <lineage>
        <taxon>Eukaryota</taxon>
        <taxon>Sar</taxon>
        <taxon>Stramenopiles</taxon>
        <taxon>Ochrophyta</taxon>
        <taxon>Pelagophyceae</taxon>
        <taxon>Pelagomonadales</taxon>
        <taxon>Pelagomonadaceae</taxon>
        <taxon>Pelagomonas</taxon>
    </lineage>
</organism>
<dbReference type="GO" id="GO:0003726">
    <property type="term" value="F:double-stranded RNA adenosine deaminase activity"/>
    <property type="evidence" value="ECO:0007669"/>
    <property type="project" value="TreeGrafter"/>
</dbReference>
<evidence type="ECO:0000259" key="1">
    <source>
        <dbReference type="PROSITE" id="PS50141"/>
    </source>
</evidence>
<dbReference type="OrthoDB" id="47001at2759"/>
<feature type="non-terminal residue" evidence="2">
    <location>
        <position position="325"/>
    </location>
</feature>
<name>A0A8J2T135_9STRA</name>
<evidence type="ECO:0000313" key="3">
    <source>
        <dbReference type="Proteomes" id="UP000789595"/>
    </source>
</evidence>
<dbReference type="GO" id="GO:0003725">
    <property type="term" value="F:double-stranded RNA binding"/>
    <property type="evidence" value="ECO:0007669"/>
    <property type="project" value="TreeGrafter"/>
</dbReference>
<sequence length="325" mass="35022">SRHLLHSYTLARINASVMSAQESSTKIRHAEKRRNSTCALADAIAQAALDAWRSLDVRTSRQTVVAAIVLHHQEKCTCLSLGAGTKTPSRAAVVAGGDGALRDCHAEVLAVRAFRRYLYAALQSNGCAAFEKTAAGVRLRPGAALFLYCSSAPCGNSTIRRWAKTTREVFRPELGAGPPPERHAPFKALTPAQVALLGKRRPDDAAAVDNVPPGCAPLDGDALRPHCCSDKVARWCAVGLEGAFLSRVVEGAALAGIVVGRKYCFEHARRAFCCRVPHLQRHPALMGTGLLLDEGVYVDNDGADFRDRRCYAWCRGDAHAEELDG</sequence>
<dbReference type="SMART" id="SM00552">
    <property type="entry name" value="ADEAMc"/>
    <property type="match status" value="1"/>
</dbReference>
<dbReference type="EMBL" id="CAKKNE010000005">
    <property type="protein sequence ID" value="CAH0378259.1"/>
    <property type="molecule type" value="Genomic_DNA"/>
</dbReference>
<comment type="caution">
    <text evidence="2">The sequence shown here is derived from an EMBL/GenBank/DDBJ whole genome shotgun (WGS) entry which is preliminary data.</text>
</comment>
<protein>
    <recommendedName>
        <fullName evidence="1">A to I editase domain-containing protein</fullName>
    </recommendedName>
</protein>
<dbReference type="Pfam" id="PF02137">
    <property type="entry name" value="A_deamin"/>
    <property type="match status" value="1"/>
</dbReference>
<evidence type="ECO:0000313" key="2">
    <source>
        <dbReference type="EMBL" id="CAH0378259.1"/>
    </source>
</evidence>
<dbReference type="PROSITE" id="PS50141">
    <property type="entry name" value="A_DEAMIN_EDITASE"/>
    <property type="match status" value="1"/>
</dbReference>
<dbReference type="PANTHER" id="PTHR10910:SF62">
    <property type="entry name" value="AT07585P-RELATED"/>
    <property type="match status" value="1"/>
</dbReference>
<feature type="domain" description="A to I editase" evidence="1">
    <location>
        <begin position="80"/>
        <end position="325"/>
    </location>
</feature>
<dbReference type="AlphaFoldDB" id="A0A8J2T135"/>
<dbReference type="Proteomes" id="UP000789595">
    <property type="component" value="Unassembled WGS sequence"/>
</dbReference>
<dbReference type="GO" id="GO:0006382">
    <property type="term" value="P:adenosine to inosine editing"/>
    <property type="evidence" value="ECO:0007669"/>
    <property type="project" value="TreeGrafter"/>
</dbReference>
<dbReference type="InterPro" id="IPR002466">
    <property type="entry name" value="A_deamin"/>
</dbReference>
<dbReference type="PANTHER" id="PTHR10910">
    <property type="entry name" value="EUKARYOTE SPECIFIC DSRNA BINDING PROTEIN"/>
    <property type="match status" value="1"/>
</dbReference>
<reference evidence="2" key="1">
    <citation type="submission" date="2021-11" db="EMBL/GenBank/DDBJ databases">
        <authorList>
            <consortium name="Genoscope - CEA"/>
            <person name="William W."/>
        </authorList>
    </citation>
    <scope>NUCLEOTIDE SEQUENCE</scope>
</reference>
<dbReference type="GO" id="GO:0005737">
    <property type="term" value="C:cytoplasm"/>
    <property type="evidence" value="ECO:0007669"/>
    <property type="project" value="TreeGrafter"/>
</dbReference>
<proteinExistence type="predicted"/>
<keyword evidence="3" id="KW-1185">Reference proteome</keyword>
<gene>
    <name evidence="2" type="ORF">PECAL_5P27750</name>
</gene>
<dbReference type="GO" id="GO:0008251">
    <property type="term" value="F:tRNA-specific adenosine deaminase activity"/>
    <property type="evidence" value="ECO:0007669"/>
    <property type="project" value="TreeGrafter"/>
</dbReference>
<feature type="non-terminal residue" evidence="2">
    <location>
        <position position="1"/>
    </location>
</feature>